<name>A0A815RET5_9BILA</name>
<dbReference type="EMBL" id="CAJNOL010002214">
    <property type="protein sequence ID" value="CAF1476163.1"/>
    <property type="molecule type" value="Genomic_DNA"/>
</dbReference>
<dbReference type="Gene3D" id="3.40.50.10380">
    <property type="entry name" value="Malic enzyme, N-terminal domain"/>
    <property type="match status" value="1"/>
</dbReference>
<reference evidence="4" key="1">
    <citation type="submission" date="2021-02" db="EMBL/GenBank/DDBJ databases">
        <authorList>
            <person name="Nowell W R."/>
        </authorList>
    </citation>
    <scope>NUCLEOTIDE SEQUENCE</scope>
</reference>
<dbReference type="InterPro" id="IPR012301">
    <property type="entry name" value="Malic_N_dom"/>
</dbReference>
<dbReference type="PANTHER" id="PTHR23406:SF90">
    <property type="entry name" value="MALIC ENZYME-RELATED"/>
    <property type="match status" value="1"/>
</dbReference>
<gene>
    <name evidence="4" type="ORF">JXQ802_LOCUS39034</name>
</gene>
<keyword evidence="2" id="KW-0479">Metal-binding</keyword>
<dbReference type="GO" id="GO:0051287">
    <property type="term" value="F:NAD binding"/>
    <property type="evidence" value="ECO:0007669"/>
    <property type="project" value="InterPro"/>
</dbReference>
<keyword evidence="5" id="KW-1185">Reference proteome</keyword>
<dbReference type="SMART" id="SM01274">
    <property type="entry name" value="malic"/>
    <property type="match status" value="1"/>
</dbReference>
<sequence>MMYYYNWTEQQVKAIVITDGAFGKLQLYTAIADILPRHCLPIMLDVGTNNEEIASNPLYIGLRQKRVVGKEYDEFINKFMQAVVQRFGWHCLIQLEDFASQQYKKKLLEKYQKHDCAFNDNIQDTTTIILVGLLAVLRKTNKRLSNNTYLFIDSGKDRCIFALGSPFKSIMYKDKICHPGLRSNAHIFSAIALATMTCAVRHVEDDLFLLIAEHYPELENKEELIRIQLYDTTYQYFGTLTWQLYKQSRVTFHL</sequence>
<evidence type="ECO:0000256" key="1">
    <source>
        <dbReference type="ARBA" id="ARBA00008785"/>
    </source>
</evidence>
<dbReference type="Proteomes" id="UP000663870">
    <property type="component" value="Unassembled WGS sequence"/>
</dbReference>
<accession>A0A815RET5</accession>
<evidence type="ECO:0000313" key="5">
    <source>
        <dbReference type="Proteomes" id="UP000663870"/>
    </source>
</evidence>
<dbReference type="InterPro" id="IPR046346">
    <property type="entry name" value="Aminoacid_DH-like_N_sf"/>
</dbReference>
<comment type="caution">
    <text evidence="4">The sequence shown here is derived from an EMBL/GenBank/DDBJ whole genome shotgun (WGS) entry which is preliminary data.</text>
</comment>
<dbReference type="Pfam" id="PF03949">
    <property type="entry name" value="Malic_M"/>
    <property type="match status" value="1"/>
</dbReference>
<dbReference type="GO" id="GO:0046872">
    <property type="term" value="F:metal ion binding"/>
    <property type="evidence" value="ECO:0007669"/>
    <property type="project" value="UniProtKB-KW"/>
</dbReference>
<dbReference type="PRINTS" id="PR00072">
    <property type="entry name" value="MALOXRDTASE"/>
</dbReference>
<feature type="domain" description="Malic enzyme N-terminal" evidence="3">
    <location>
        <begin position="1"/>
        <end position="112"/>
    </location>
</feature>
<dbReference type="InterPro" id="IPR036291">
    <property type="entry name" value="NAD(P)-bd_dom_sf"/>
</dbReference>
<dbReference type="PANTHER" id="PTHR23406">
    <property type="entry name" value="MALIC ENZYME-RELATED"/>
    <property type="match status" value="1"/>
</dbReference>
<dbReference type="GO" id="GO:0005739">
    <property type="term" value="C:mitochondrion"/>
    <property type="evidence" value="ECO:0007669"/>
    <property type="project" value="TreeGrafter"/>
</dbReference>
<dbReference type="AlphaFoldDB" id="A0A815RET5"/>
<comment type="similarity">
    <text evidence="1">Belongs to the malic enzymes family.</text>
</comment>
<evidence type="ECO:0000256" key="2">
    <source>
        <dbReference type="PIRSR" id="PIRSR000106-3"/>
    </source>
</evidence>
<dbReference type="SUPFAM" id="SSF51735">
    <property type="entry name" value="NAD(P)-binding Rossmann-fold domains"/>
    <property type="match status" value="1"/>
</dbReference>
<dbReference type="InterPro" id="IPR001891">
    <property type="entry name" value="Malic_OxRdtase"/>
</dbReference>
<organism evidence="4 5">
    <name type="scientific">Rotaria sordida</name>
    <dbReference type="NCBI Taxonomy" id="392033"/>
    <lineage>
        <taxon>Eukaryota</taxon>
        <taxon>Metazoa</taxon>
        <taxon>Spiralia</taxon>
        <taxon>Gnathifera</taxon>
        <taxon>Rotifera</taxon>
        <taxon>Eurotatoria</taxon>
        <taxon>Bdelloidea</taxon>
        <taxon>Philodinida</taxon>
        <taxon>Philodinidae</taxon>
        <taxon>Rotaria</taxon>
    </lineage>
</organism>
<dbReference type="Gene3D" id="3.40.50.720">
    <property type="entry name" value="NAD(P)-binding Rossmann-like Domain"/>
    <property type="match status" value="1"/>
</dbReference>
<dbReference type="GO" id="GO:0006108">
    <property type="term" value="P:malate metabolic process"/>
    <property type="evidence" value="ECO:0007669"/>
    <property type="project" value="TreeGrafter"/>
</dbReference>
<dbReference type="SUPFAM" id="SSF53223">
    <property type="entry name" value="Aminoacid dehydrogenase-like, N-terminal domain"/>
    <property type="match status" value="1"/>
</dbReference>
<protein>
    <recommendedName>
        <fullName evidence="3">Malic enzyme N-terminal domain-containing protein</fullName>
    </recommendedName>
</protein>
<dbReference type="InterPro" id="IPR037062">
    <property type="entry name" value="Malic_N_dom_sf"/>
</dbReference>
<dbReference type="GO" id="GO:0004473">
    <property type="term" value="F:malate dehydrogenase (decarboxylating) (NADP+) activity"/>
    <property type="evidence" value="ECO:0007669"/>
    <property type="project" value="TreeGrafter"/>
</dbReference>
<evidence type="ECO:0000259" key="3">
    <source>
        <dbReference type="SMART" id="SM01274"/>
    </source>
</evidence>
<dbReference type="PIRSF" id="PIRSF000106">
    <property type="entry name" value="ME"/>
    <property type="match status" value="1"/>
</dbReference>
<comment type="cofactor">
    <cofactor evidence="2">
        <name>Mg(2+)</name>
        <dbReference type="ChEBI" id="CHEBI:18420"/>
    </cofactor>
    <cofactor evidence="2">
        <name>Mn(2+)</name>
        <dbReference type="ChEBI" id="CHEBI:29035"/>
    </cofactor>
    <text evidence="2">Divalent metal cations. Prefers magnesium or manganese.</text>
</comment>
<feature type="binding site" evidence="2">
    <location>
        <position position="96"/>
    </location>
    <ligand>
        <name>a divalent metal cation</name>
        <dbReference type="ChEBI" id="CHEBI:60240"/>
    </ligand>
</feature>
<dbReference type="Pfam" id="PF00390">
    <property type="entry name" value="malic"/>
    <property type="match status" value="1"/>
</dbReference>
<dbReference type="InterPro" id="IPR012302">
    <property type="entry name" value="Malic_NAD-bd"/>
</dbReference>
<proteinExistence type="inferred from homology"/>
<feature type="binding site" evidence="2">
    <location>
        <position position="97"/>
    </location>
    <ligand>
        <name>a divalent metal cation</name>
        <dbReference type="ChEBI" id="CHEBI:60240"/>
    </ligand>
</feature>
<evidence type="ECO:0000313" key="4">
    <source>
        <dbReference type="EMBL" id="CAF1476163.1"/>
    </source>
</evidence>